<keyword evidence="1" id="KW-0677">Repeat</keyword>
<dbReference type="EMBL" id="EQ974277">
    <property type="protein sequence ID" value="EEF30979.1"/>
    <property type="molecule type" value="Genomic_DNA"/>
</dbReference>
<dbReference type="Gene3D" id="1.20.5.4130">
    <property type="match status" value="1"/>
</dbReference>
<dbReference type="Pfam" id="PF00931">
    <property type="entry name" value="NB-ARC"/>
    <property type="match status" value="1"/>
</dbReference>
<dbReference type="eggNOG" id="KOG4658">
    <property type="taxonomic scope" value="Eukaryota"/>
</dbReference>
<keyword evidence="8" id="KW-0378">Hydrolase</keyword>
<keyword evidence="9" id="KW-1185">Reference proteome</keyword>
<feature type="domain" description="Disease resistance N-terminal" evidence="5">
    <location>
        <begin position="6"/>
        <end position="83"/>
    </location>
</feature>
<dbReference type="PANTHER" id="PTHR23155:SF1205">
    <property type="entry name" value="DISEASE RESISTANCE PROTEIN RPM1"/>
    <property type="match status" value="1"/>
</dbReference>
<dbReference type="CDD" id="cd14798">
    <property type="entry name" value="RX-CC_like"/>
    <property type="match status" value="1"/>
</dbReference>
<dbReference type="EC" id="3.1.3.16" evidence="8"/>
<dbReference type="InParanoid" id="B9SZH6"/>
<evidence type="ECO:0000313" key="9">
    <source>
        <dbReference type="Proteomes" id="UP000008311"/>
    </source>
</evidence>
<dbReference type="Gene3D" id="1.10.10.10">
    <property type="entry name" value="Winged helix-like DNA-binding domain superfamily/Winged helix DNA-binding domain"/>
    <property type="match status" value="1"/>
</dbReference>
<dbReference type="InterPro" id="IPR038005">
    <property type="entry name" value="RX-like_CC"/>
</dbReference>
<evidence type="ECO:0000313" key="8">
    <source>
        <dbReference type="EMBL" id="EEF30979.1"/>
    </source>
</evidence>
<dbReference type="GO" id="GO:0006952">
    <property type="term" value="P:defense response"/>
    <property type="evidence" value="ECO:0007669"/>
    <property type="project" value="UniProtKB-KW"/>
</dbReference>
<dbReference type="Gene3D" id="1.10.8.430">
    <property type="entry name" value="Helical domain of apoptotic protease-activating factors"/>
    <property type="match status" value="1"/>
</dbReference>
<dbReference type="InterPro" id="IPR027417">
    <property type="entry name" value="P-loop_NTPase"/>
</dbReference>
<evidence type="ECO:0000256" key="3">
    <source>
        <dbReference type="ARBA" id="ARBA00022821"/>
    </source>
</evidence>
<dbReference type="InterPro" id="IPR055414">
    <property type="entry name" value="LRR_R13L4/SHOC2-like"/>
</dbReference>
<dbReference type="FunFam" id="1.10.10.10:FF:000322">
    <property type="entry name" value="Probable disease resistance protein At1g63360"/>
    <property type="match status" value="1"/>
</dbReference>
<evidence type="ECO:0000259" key="4">
    <source>
        <dbReference type="Pfam" id="PF00931"/>
    </source>
</evidence>
<dbReference type="Gene3D" id="3.80.10.10">
    <property type="entry name" value="Ribonuclease Inhibitor"/>
    <property type="match status" value="1"/>
</dbReference>
<keyword evidence="2" id="KW-0547">Nucleotide-binding</keyword>
<evidence type="ECO:0000259" key="7">
    <source>
        <dbReference type="Pfam" id="PF23598"/>
    </source>
</evidence>
<dbReference type="Pfam" id="PF23559">
    <property type="entry name" value="WHD_DRP"/>
    <property type="match status" value="1"/>
</dbReference>
<accession>B9SZH6</accession>
<name>B9SZH6_RICCO</name>
<dbReference type="AlphaFoldDB" id="B9SZH6"/>
<proteinExistence type="predicted"/>
<feature type="domain" description="Disease resistance R13L4/SHOC-2-like LRR" evidence="7">
    <location>
        <begin position="546"/>
        <end position="831"/>
    </location>
</feature>
<reference evidence="9" key="1">
    <citation type="journal article" date="2010" name="Nat. Biotechnol.">
        <title>Draft genome sequence of the oilseed species Ricinus communis.</title>
        <authorList>
            <person name="Chan A.P."/>
            <person name="Crabtree J."/>
            <person name="Zhao Q."/>
            <person name="Lorenzi H."/>
            <person name="Orvis J."/>
            <person name="Puiu D."/>
            <person name="Melake-Berhan A."/>
            <person name="Jones K.M."/>
            <person name="Redman J."/>
            <person name="Chen G."/>
            <person name="Cahoon E.B."/>
            <person name="Gedil M."/>
            <person name="Stanke M."/>
            <person name="Haas B.J."/>
            <person name="Wortman J.R."/>
            <person name="Fraser-Liggett C.M."/>
            <person name="Ravel J."/>
            <person name="Rabinowicz P.D."/>
        </authorList>
    </citation>
    <scope>NUCLEOTIDE SEQUENCE [LARGE SCALE GENOMIC DNA]</scope>
    <source>
        <strain evidence="9">cv. Hale</strain>
    </source>
</reference>
<evidence type="ECO:0000259" key="5">
    <source>
        <dbReference type="Pfam" id="PF18052"/>
    </source>
</evidence>
<dbReference type="GO" id="GO:0051707">
    <property type="term" value="P:response to other organism"/>
    <property type="evidence" value="ECO:0007669"/>
    <property type="project" value="UniProtKB-ARBA"/>
</dbReference>
<dbReference type="InterPro" id="IPR036388">
    <property type="entry name" value="WH-like_DNA-bd_sf"/>
</dbReference>
<dbReference type="InterPro" id="IPR058922">
    <property type="entry name" value="WHD_DRP"/>
</dbReference>
<dbReference type="Proteomes" id="UP000008311">
    <property type="component" value="Unassembled WGS sequence"/>
</dbReference>
<dbReference type="InterPro" id="IPR002182">
    <property type="entry name" value="NB-ARC"/>
</dbReference>
<dbReference type="SUPFAM" id="SSF52058">
    <property type="entry name" value="L domain-like"/>
    <property type="match status" value="1"/>
</dbReference>
<dbReference type="Pfam" id="PF18052">
    <property type="entry name" value="Rx_N"/>
    <property type="match status" value="1"/>
</dbReference>
<feature type="domain" description="NB-ARC" evidence="4">
    <location>
        <begin position="166"/>
        <end position="342"/>
    </location>
</feature>
<dbReference type="FunFam" id="3.40.50.300:FF:001091">
    <property type="entry name" value="Probable disease resistance protein At1g61300"/>
    <property type="match status" value="1"/>
</dbReference>
<organism evidence="8 9">
    <name type="scientific">Ricinus communis</name>
    <name type="common">Castor bean</name>
    <dbReference type="NCBI Taxonomy" id="3988"/>
    <lineage>
        <taxon>Eukaryota</taxon>
        <taxon>Viridiplantae</taxon>
        <taxon>Streptophyta</taxon>
        <taxon>Embryophyta</taxon>
        <taxon>Tracheophyta</taxon>
        <taxon>Spermatophyta</taxon>
        <taxon>Magnoliopsida</taxon>
        <taxon>eudicotyledons</taxon>
        <taxon>Gunneridae</taxon>
        <taxon>Pentapetalae</taxon>
        <taxon>rosids</taxon>
        <taxon>fabids</taxon>
        <taxon>Malpighiales</taxon>
        <taxon>Euphorbiaceae</taxon>
        <taxon>Acalyphoideae</taxon>
        <taxon>Acalypheae</taxon>
        <taxon>Ricinus</taxon>
    </lineage>
</organism>
<dbReference type="Pfam" id="PF23598">
    <property type="entry name" value="LRR_14"/>
    <property type="match status" value="1"/>
</dbReference>
<dbReference type="InterPro" id="IPR044974">
    <property type="entry name" value="Disease_R_plants"/>
</dbReference>
<evidence type="ECO:0000259" key="6">
    <source>
        <dbReference type="Pfam" id="PF23559"/>
    </source>
</evidence>
<dbReference type="GO" id="GO:0043531">
    <property type="term" value="F:ADP binding"/>
    <property type="evidence" value="ECO:0007669"/>
    <property type="project" value="InterPro"/>
</dbReference>
<dbReference type="PANTHER" id="PTHR23155">
    <property type="entry name" value="DISEASE RESISTANCE PROTEIN RP"/>
    <property type="match status" value="1"/>
</dbReference>
<keyword evidence="3" id="KW-0611">Plant defense</keyword>
<protein>
    <submittedName>
        <fullName evidence="8">Disease resistance protein RPM1, putative</fullName>
        <ecNumber evidence="8">3.1.3.16</ecNumber>
    </submittedName>
</protein>
<feature type="domain" description="Disease resistance protein winged helix" evidence="6">
    <location>
        <begin position="430"/>
        <end position="501"/>
    </location>
</feature>
<dbReference type="InterPro" id="IPR032675">
    <property type="entry name" value="LRR_dom_sf"/>
</dbReference>
<evidence type="ECO:0000256" key="2">
    <source>
        <dbReference type="ARBA" id="ARBA00022741"/>
    </source>
</evidence>
<dbReference type="GO" id="GO:0004722">
    <property type="term" value="F:protein serine/threonine phosphatase activity"/>
    <property type="evidence" value="ECO:0007669"/>
    <property type="project" value="UniProtKB-EC"/>
</dbReference>
<dbReference type="InterPro" id="IPR042197">
    <property type="entry name" value="Apaf_helical"/>
</dbReference>
<evidence type="ECO:0000256" key="1">
    <source>
        <dbReference type="ARBA" id="ARBA00022737"/>
    </source>
</evidence>
<dbReference type="PRINTS" id="PR00364">
    <property type="entry name" value="DISEASERSIST"/>
</dbReference>
<gene>
    <name evidence="8" type="ORF">RCOM_0393490</name>
</gene>
<dbReference type="Gene3D" id="3.40.50.300">
    <property type="entry name" value="P-loop containing nucleotide triphosphate hydrolases"/>
    <property type="match status" value="1"/>
</dbReference>
<sequence length="831" mass="95028">MAMIPVELVLEQLAFLVAEETRLLKGVRGGIDILQDDLYSMKAFLQDAEARSEKDEGVKAWVKQVRDVAYDAEDVLEEFMLRLPPVNGHGFIHSLRNWYYQIRSLRAQRRLAIQIQSIKRRVKAISERRNAFSFNRLDMGTCSNVPVEPLRLASLYIDEADLVGIETPKSQLVAWLIEGEEKLTSISVVGMGVLGKTTLVKKVYDSQLIERSFDCYCWITVSKSFSHTELLRAALQGFLEATKEPAPEGMELMTDFQLVDAIRTLLQQKRYIIVFDDVLSVDAWDAIMYAFPDCNSGSRIIFTTRSSNVAASLEITNRVYHLQLLTQSEAWTLFCRKAFRAEHKGVCPVELEELSRGILRRCEELPLAIVAIGGMLSKKIKVGSEWRKVHDSLAAEFRNDNNLGSLQRMLLLSYNDLPHYLKLCYLYLSVFPEDYLIRRTNLVRLWVVERIVKEKQGLTMEEAAEDYFNELVSRSMIQVVEVDFSYRVKTCRLHDLMREIIQLKSKEESFVVIANERGIRTNDKVHRLSIHDNPKELSSGIRFPYLRSLLLFTPTDSVACFGHALFRDFKLLRVLELENLPLLSFPPELIGLIHLRYLSLRRTMITVLPESIRKLKNLEILDLKRSLVSSLPYGILELKNLRQLHVHGMRVPPGIGRLTSIQKLGTIEVNDDCELVKELGKLTQLRRLGVGSVRKEHGKDLCYSLDRMKHLTALFLVSMNRDELLCLDSVASPPTNLQCLYLNGCLLTLPKWIASLRYLSKLVFQFSKLQNDPLKALQDLPSLVVLEIREAYDGEELCCDARGFSRLKKLGLYQLKSLQSIKLAEGAMPGL</sequence>
<dbReference type="InterPro" id="IPR041118">
    <property type="entry name" value="Rx_N"/>
</dbReference>
<dbReference type="SUPFAM" id="SSF52540">
    <property type="entry name" value="P-loop containing nucleoside triphosphate hydrolases"/>
    <property type="match status" value="1"/>
</dbReference>